<dbReference type="GO" id="GO:0005634">
    <property type="term" value="C:nucleus"/>
    <property type="evidence" value="ECO:0007669"/>
    <property type="project" value="UniProtKB-SubCell"/>
</dbReference>
<comment type="subcellular location">
    <subcellularLocation>
        <location evidence="1">Nucleus</location>
    </subcellularLocation>
</comment>
<organism evidence="11 12">
    <name type="scientific">Larinioides sclopetarius</name>
    <dbReference type="NCBI Taxonomy" id="280406"/>
    <lineage>
        <taxon>Eukaryota</taxon>
        <taxon>Metazoa</taxon>
        <taxon>Ecdysozoa</taxon>
        <taxon>Arthropoda</taxon>
        <taxon>Chelicerata</taxon>
        <taxon>Arachnida</taxon>
        <taxon>Araneae</taxon>
        <taxon>Araneomorphae</taxon>
        <taxon>Entelegynae</taxon>
        <taxon>Araneoidea</taxon>
        <taxon>Araneidae</taxon>
        <taxon>Larinioides</taxon>
    </lineage>
</organism>
<keyword evidence="2" id="KW-0479">Metal-binding</keyword>
<evidence type="ECO:0000256" key="8">
    <source>
        <dbReference type="ARBA" id="ARBA00023242"/>
    </source>
</evidence>
<evidence type="ECO:0000256" key="3">
    <source>
        <dbReference type="ARBA" id="ARBA00022737"/>
    </source>
</evidence>
<dbReference type="InterPro" id="IPR013087">
    <property type="entry name" value="Znf_C2H2_type"/>
</dbReference>
<evidence type="ECO:0000313" key="11">
    <source>
        <dbReference type="EMBL" id="CAL1282145.1"/>
    </source>
</evidence>
<feature type="non-terminal residue" evidence="11">
    <location>
        <position position="1"/>
    </location>
</feature>
<keyword evidence="4 9" id="KW-0863">Zinc-finger</keyword>
<dbReference type="SMART" id="SM00355">
    <property type="entry name" value="ZnF_C2H2"/>
    <property type="match status" value="1"/>
</dbReference>
<proteinExistence type="predicted"/>
<dbReference type="Proteomes" id="UP001497382">
    <property type="component" value="Unassembled WGS sequence"/>
</dbReference>
<sequence>ERPYTCEVCNKGFTRKDNFKDHLAIHLKEKPYACEVSLAVFCHSLFGSPAPVPYCYLLHFSYKNASTKITHSSDISDEKKESAFMSFTFCCSMKRKSSRL</sequence>
<name>A0AAV2ADS8_9ARAC</name>
<dbReference type="Pfam" id="PF00096">
    <property type="entry name" value="zf-C2H2"/>
    <property type="match status" value="1"/>
</dbReference>
<dbReference type="PANTHER" id="PTHR14196">
    <property type="entry name" value="ODD-SKIPPED - RELATED"/>
    <property type="match status" value="1"/>
</dbReference>
<keyword evidence="7" id="KW-0804">Transcription</keyword>
<dbReference type="Gene3D" id="3.30.160.60">
    <property type="entry name" value="Classic Zinc Finger"/>
    <property type="match status" value="1"/>
</dbReference>
<protein>
    <recommendedName>
        <fullName evidence="10">C2H2-type domain-containing protein</fullName>
    </recommendedName>
</protein>
<evidence type="ECO:0000256" key="2">
    <source>
        <dbReference type="ARBA" id="ARBA00022723"/>
    </source>
</evidence>
<feature type="domain" description="C2H2-type" evidence="10">
    <location>
        <begin position="4"/>
        <end position="31"/>
    </location>
</feature>
<dbReference type="InterPro" id="IPR036236">
    <property type="entry name" value="Znf_C2H2_sf"/>
</dbReference>
<dbReference type="GO" id="GO:0000977">
    <property type="term" value="F:RNA polymerase II transcription regulatory region sequence-specific DNA binding"/>
    <property type="evidence" value="ECO:0007669"/>
    <property type="project" value="TreeGrafter"/>
</dbReference>
<keyword evidence="12" id="KW-1185">Reference proteome</keyword>
<dbReference type="EMBL" id="CAXIEN010000153">
    <property type="protein sequence ID" value="CAL1282145.1"/>
    <property type="molecule type" value="Genomic_DNA"/>
</dbReference>
<comment type="caution">
    <text evidence="11">The sequence shown here is derived from an EMBL/GenBank/DDBJ whole genome shotgun (WGS) entry which is preliminary data.</text>
</comment>
<gene>
    <name evidence="11" type="ORF">LARSCL_LOCUS11955</name>
</gene>
<keyword evidence="3" id="KW-0677">Repeat</keyword>
<dbReference type="PANTHER" id="PTHR14196:SF0">
    <property type="entry name" value="PROTEIN BOWEL"/>
    <property type="match status" value="1"/>
</dbReference>
<dbReference type="PROSITE" id="PS50157">
    <property type="entry name" value="ZINC_FINGER_C2H2_2"/>
    <property type="match status" value="1"/>
</dbReference>
<dbReference type="PROSITE" id="PS00028">
    <property type="entry name" value="ZINC_FINGER_C2H2_1"/>
    <property type="match status" value="1"/>
</dbReference>
<keyword evidence="6" id="KW-0805">Transcription regulation</keyword>
<evidence type="ECO:0000256" key="5">
    <source>
        <dbReference type="ARBA" id="ARBA00022833"/>
    </source>
</evidence>
<dbReference type="FunFam" id="3.30.160.60:FF:000065">
    <property type="entry name" value="B-cell CLL/lymphoma 6, member B"/>
    <property type="match status" value="1"/>
</dbReference>
<evidence type="ECO:0000259" key="10">
    <source>
        <dbReference type="PROSITE" id="PS50157"/>
    </source>
</evidence>
<dbReference type="SUPFAM" id="SSF57667">
    <property type="entry name" value="beta-beta-alpha zinc fingers"/>
    <property type="match status" value="1"/>
</dbReference>
<evidence type="ECO:0000256" key="9">
    <source>
        <dbReference type="PROSITE-ProRule" id="PRU00042"/>
    </source>
</evidence>
<accession>A0AAV2ADS8</accession>
<evidence type="ECO:0000256" key="7">
    <source>
        <dbReference type="ARBA" id="ARBA00023163"/>
    </source>
</evidence>
<evidence type="ECO:0000256" key="6">
    <source>
        <dbReference type="ARBA" id="ARBA00023015"/>
    </source>
</evidence>
<dbReference type="InterPro" id="IPR050717">
    <property type="entry name" value="C2H2-ZF_Transcription_Reg"/>
</dbReference>
<evidence type="ECO:0000313" key="12">
    <source>
        <dbReference type="Proteomes" id="UP001497382"/>
    </source>
</evidence>
<dbReference type="AlphaFoldDB" id="A0AAV2ADS8"/>
<keyword evidence="8" id="KW-0539">Nucleus</keyword>
<keyword evidence="5" id="KW-0862">Zinc</keyword>
<evidence type="ECO:0000256" key="4">
    <source>
        <dbReference type="ARBA" id="ARBA00022771"/>
    </source>
</evidence>
<evidence type="ECO:0000256" key="1">
    <source>
        <dbReference type="ARBA" id="ARBA00004123"/>
    </source>
</evidence>
<dbReference type="GO" id="GO:0000981">
    <property type="term" value="F:DNA-binding transcription factor activity, RNA polymerase II-specific"/>
    <property type="evidence" value="ECO:0007669"/>
    <property type="project" value="TreeGrafter"/>
</dbReference>
<reference evidence="11 12" key="1">
    <citation type="submission" date="2024-04" db="EMBL/GenBank/DDBJ databases">
        <authorList>
            <person name="Rising A."/>
            <person name="Reimegard J."/>
            <person name="Sonavane S."/>
            <person name="Akerstrom W."/>
            <person name="Nylinder S."/>
            <person name="Hedman E."/>
            <person name="Kallberg Y."/>
        </authorList>
    </citation>
    <scope>NUCLEOTIDE SEQUENCE [LARGE SCALE GENOMIC DNA]</scope>
</reference>
<dbReference type="GO" id="GO:0008270">
    <property type="term" value="F:zinc ion binding"/>
    <property type="evidence" value="ECO:0007669"/>
    <property type="project" value="UniProtKB-KW"/>
</dbReference>